<feature type="transmembrane region" description="Helical" evidence="5">
    <location>
        <begin position="593"/>
        <end position="611"/>
    </location>
</feature>
<dbReference type="InterPro" id="IPR011050">
    <property type="entry name" value="Pectin_lyase_fold/virulence"/>
</dbReference>
<dbReference type="SMART" id="SM00710">
    <property type="entry name" value="PbH1"/>
    <property type="match status" value="8"/>
</dbReference>
<proteinExistence type="predicted"/>
<feature type="domain" description="Right handed beta helix" evidence="7">
    <location>
        <begin position="121"/>
        <end position="294"/>
    </location>
</feature>
<dbReference type="GO" id="GO:0016837">
    <property type="term" value="F:carbon-oxygen lyase activity, acting on polysaccharides"/>
    <property type="evidence" value="ECO:0007669"/>
    <property type="project" value="TreeGrafter"/>
</dbReference>
<evidence type="ECO:0000256" key="2">
    <source>
        <dbReference type="ARBA" id="ARBA00022525"/>
    </source>
</evidence>
<dbReference type="InterPro" id="IPR039448">
    <property type="entry name" value="Beta_helix"/>
</dbReference>
<comment type="subcellular location">
    <subcellularLocation>
        <location evidence="1">Secreted</location>
    </subcellularLocation>
</comment>
<evidence type="ECO:0000259" key="6">
    <source>
        <dbReference type="Pfam" id="PF07602"/>
    </source>
</evidence>
<dbReference type="Pfam" id="PF07602">
    <property type="entry name" value="DUF1565"/>
    <property type="match status" value="1"/>
</dbReference>
<keyword evidence="5" id="KW-0472">Membrane</keyword>
<evidence type="ECO:0000256" key="4">
    <source>
        <dbReference type="SAM" id="MobiDB-lite"/>
    </source>
</evidence>
<dbReference type="InterPro" id="IPR043993">
    <property type="entry name" value="T4SS_pilin"/>
</dbReference>
<dbReference type="PANTHER" id="PTHR40088">
    <property type="entry name" value="PECTATE LYASE (EUROFUNG)"/>
    <property type="match status" value="1"/>
</dbReference>
<dbReference type="NCBIfam" id="NF041518">
    <property type="entry name" value="choice_anch_Q"/>
    <property type="match status" value="1"/>
</dbReference>
<evidence type="ECO:0000259" key="7">
    <source>
        <dbReference type="Pfam" id="PF13229"/>
    </source>
</evidence>
<dbReference type="InterPro" id="IPR012334">
    <property type="entry name" value="Pectin_lyas_fold"/>
</dbReference>
<name>A0A0G0NGJ4_9BACT</name>
<evidence type="ECO:0000256" key="3">
    <source>
        <dbReference type="ARBA" id="ARBA00022729"/>
    </source>
</evidence>
<keyword evidence="5" id="KW-1133">Transmembrane helix</keyword>
<dbReference type="Proteomes" id="UP000034246">
    <property type="component" value="Unassembled WGS sequence"/>
</dbReference>
<dbReference type="GO" id="GO:0005576">
    <property type="term" value="C:extracellular region"/>
    <property type="evidence" value="ECO:0007669"/>
    <property type="project" value="UniProtKB-SubCell"/>
</dbReference>
<sequence>MLKITSQTVKYLFLTTILFLFALLFQPKTISAATYYVSTGGNDANNGSLSSPFATIQRAANVAIAGDYVQVRAGTYYQKFAPVNSGTSTAYITYMPYPSENVIINGTGVTLSSSGYREGLIQIIGKGYIRIQGFTIRNSSQIGINIRPSNSGIFSSYIEISGNTILNTSIKGINASRARFVTVRNNSIRHVDYSSGIGIWNSEDVTVDSNVIDTPHWYHECQGAWDEGLTISSVNRFVVINNSLDYTEALLAGYCTGSQRLGIDVKESSQNGTVHHNTVRNFDAAGIYVDGWTAGSNGTPTLNHINIYQNYVHDSGGITVGCERSEGIVEYINIYNNLLINIAFSGIQVRGAWGDGLRKNINIYNNTIYGALPSGGNGGAGIYVTTQHLASNNSDRPVIIRNNISNFYFLSTGGGTVGQIRAGNSTMAAMVTADHNIVYGPQTCSLDYPSCLELGTRVSASPTTLFVNPSTFDLHLRNGSPAIDTGMTISLFTNDYNGALRPQGIAYDVGAYEYGGVIPSSTPTPTSTPTPSGTNTTPIPSNYPTAIPTGSVFDSQAIGSRLDLSQLYRAIQPTPGVFTFSTSLSLGNIITSLLNYLFPIAGLLLLLFIIYGGFKFMTSAGNPKAIQSAKSLLLTAFLGFTMIFLSYWIIRLIASILGLENILSIF</sequence>
<feature type="compositionally biased region" description="Low complexity" evidence="4">
    <location>
        <begin position="519"/>
        <end position="540"/>
    </location>
</feature>
<evidence type="ECO:0000256" key="1">
    <source>
        <dbReference type="ARBA" id="ARBA00004613"/>
    </source>
</evidence>
<dbReference type="EMBL" id="LBWP01000001">
    <property type="protein sequence ID" value="KKR11946.1"/>
    <property type="molecule type" value="Genomic_DNA"/>
</dbReference>
<dbReference type="SUPFAM" id="SSF51126">
    <property type="entry name" value="Pectin lyase-like"/>
    <property type="match status" value="1"/>
</dbReference>
<keyword evidence="3" id="KW-0732">Signal</keyword>
<reference evidence="8 9" key="1">
    <citation type="journal article" date="2015" name="Nature">
        <title>rRNA introns, odd ribosomes, and small enigmatic genomes across a large radiation of phyla.</title>
        <authorList>
            <person name="Brown C.T."/>
            <person name="Hug L.A."/>
            <person name="Thomas B.C."/>
            <person name="Sharon I."/>
            <person name="Castelle C.J."/>
            <person name="Singh A."/>
            <person name="Wilkins M.J."/>
            <person name="Williams K.H."/>
            <person name="Banfield J.F."/>
        </authorList>
    </citation>
    <scope>NUCLEOTIDE SEQUENCE [LARGE SCALE GENOMIC DNA]</scope>
</reference>
<dbReference type="PANTHER" id="PTHR40088:SF2">
    <property type="entry name" value="SECRETED SUGAR HYDROLASE"/>
    <property type="match status" value="1"/>
</dbReference>
<feature type="transmembrane region" description="Helical" evidence="5">
    <location>
        <begin position="632"/>
        <end position="650"/>
    </location>
</feature>
<evidence type="ECO:0008006" key="10">
    <source>
        <dbReference type="Google" id="ProtNLM"/>
    </source>
</evidence>
<evidence type="ECO:0000313" key="8">
    <source>
        <dbReference type="EMBL" id="KKR11946.1"/>
    </source>
</evidence>
<evidence type="ECO:0000256" key="5">
    <source>
        <dbReference type="SAM" id="Phobius"/>
    </source>
</evidence>
<dbReference type="InterPro" id="IPR011459">
    <property type="entry name" value="DUF1565"/>
</dbReference>
<keyword evidence="5" id="KW-0812">Transmembrane</keyword>
<dbReference type="STRING" id="1618550.UT39_C0001G0001"/>
<protein>
    <recommendedName>
        <fullName evidence="10">Right handed beta helix domain-containing protein</fullName>
    </recommendedName>
</protein>
<comment type="caution">
    <text evidence="8">The sequence shown here is derived from an EMBL/GenBank/DDBJ whole genome shotgun (WGS) entry which is preliminary data.</text>
</comment>
<feature type="domain" description="DUF1565" evidence="6">
    <location>
        <begin position="40"/>
        <end position="78"/>
    </location>
</feature>
<gene>
    <name evidence="8" type="ORF">UT39_C0001G0001</name>
</gene>
<evidence type="ECO:0000313" key="9">
    <source>
        <dbReference type="Proteomes" id="UP000034246"/>
    </source>
</evidence>
<dbReference type="AlphaFoldDB" id="A0A0G0NGJ4"/>
<dbReference type="InterPro" id="IPR052052">
    <property type="entry name" value="Polysaccharide_Lyase_9"/>
</dbReference>
<dbReference type="Pfam" id="PF18895">
    <property type="entry name" value="T4SS_pilin"/>
    <property type="match status" value="1"/>
</dbReference>
<organism evidence="8 9">
    <name type="scientific">Candidatus Woesebacteria bacterium GW2011_GWA1_39_21</name>
    <dbReference type="NCBI Taxonomy" id="1618550"/>
    <lineage>
        <taxon>Bacteria</taxon>
        <taxon>Candidatus Woeseibacteriota</taxon>
    </lineage>
</organism>
<dbReference type="InterPro" id="IPR006626">
    <property type="entry name" value="PbH1"/>
</dbReference>
<keyword evidence="2" id="KW-0964">Secreted</keyword>
<dbReference type="Pfam" id="PF13229">
    <property type="entry name" value="Beta_helix"/>
    <property type="match status" value="1"/>
</dbReference>
<feature type="region of interest" description="Disordered" evidence="4">
    <location>
        <begin position="518"/>
        <end position="541"/>
    </location>
</feature>
<dbReference type="InterPro" id="IPR059226">
    <property type="entry name" value="Choice_anch_Q_dom"/>
</dbReference>
<accession>A0A0G0NGJ4</accession>
<dbReference type="Gene3D" id="2.160.20.10">
    <property type="entry name" value="Single-stranded right-handed beta-helix, Pectin lyase-like"/>
    <property type="match status" value="2"/>
</dbReference>